<reference evidence="4" key="1">
    <citation type="submission" date="2022-11" db="EMBL/GenBank/DDBJ databases">
        <authorList>
            <person name="Petersen C."/>
        </authorList>
    </citation>
    <scope>NUCLEOTIDE SEQUENCE</scope>
    <source>
        <strain evidence="4">IBT 26290</strain>
    </source>
</reference>
<comment type="caution">
    <text evidence="4">The sequence shown here is derived from an EMBL/GenBank/DDBJ whole genome shotgun (WGS) entry which is preliminary data.</text>
</comment>
<sequence length="325" mass="35442">MSSTLTQPSCKLSRLTCECTLQYSFPAPVTAHRAAEEMSGCKTSIVSILNNDDHPSFAVRSNPRPSRNNTLPSLYPHQQQSEQPPAPVRDLQYVRPHASSESPPASPPGTQHAADPVTEAMLPTSPGSSNGSVYDYFTSQASSSAYHPYARQDLRRDPFRYPSRGPAAPRTPPEIHASTTPDAKPIHSQSGNGRGTGRKNKYPCPYAASHGCLASFTTSGHAARHGKKHTGEKSVHCPICNKAFTRKDNMKQHIRTHRTQSDDMRSTSEPAAETRWAMGRPDSGYGPQAHSRTVSQSTDVGTVMPPPVLDRICPPERGRDPPPYK</sequence>
<dbReference type="InterPro" id="IPR013087">
    <property type="entry name" value="Znf_C2H2_type"/>
</dbReference>
<dbReference type="SMART" id="SM00355">
    <property type="entry name" value="ZnF_C2H2"/>
    <property type="match status" value="1"/>
</dbReference>
<dbReference type="GO" id="GO:0000978">
    <property type="term" value="F:RNA polymerase II cis-regulatory region sequence-specific DNA binding"/>
    <property type="evidence" value="ECO:0007669"/>
    <property type="project" value="TreeGrafter"/>
</dbReference>
<dbReference type="FunFam" id="3.30.160.60:FF:001067">
    <property type="entry name" value="C2H2 transcription factor (Egr2)"/>
    <property type="match status" value="1"/>
</dbReference>
<keyword evidence="1" id="KW-0862">Zinc</keyword>
<feature type="region of interest" description="Disordered" evidence="2">
    <location>
        <begin position="56"/>
        <end position="127"/>
    </location>
</feature>
<dbReference type="PROSITE" id="PS50157">
    <property type="entry name" value="ZINC_FINGER_C2H2_2"/>
    <property type="match status" value="2"/>
</dbReference>
<gene>
    <name evidence="4" type="ORF">N7482_007419</name>
</gene>
<dbReference type="OrthoDB" id="6365676at2759"/>
<evidence type="ECO:0000313" key="5">
    <source>
        <dbReference type="Proteomes" id="UP001149163"/>
    </source>
</evidence>
<feature type="compositionally biased region" description="Polar residues" evidence="2">
    <location>
        <begin position="290"/>
        <end position="300"/>
    </location>
</feature>
<protein>
    <recommendedName>
        <fullName evidence="3">C2H2-type domain-containing protein</fullName>
    </recommendedName>
</protein>
<dbReference type="PANTHER" id="PTHR46105">
    <property type="entry name" value="AGAP004733-PA"/>
    <property type="match status" value="1"/>
</dbReference>
<feature type="domain" description="C2H2-type" evidence="3">
    <location>
        <begin position="235"/>
        <end position="262"/>
    </location>
</feature>
<dbReference type="AlphaFoldDB" id="A0A9W9LJU6"/>
<keyword evidence="1" id="KW-0479">Metal-binding</keyword>
<feature type="compositionally biased region" description="Basic and acidic residues" evidence="2">
    <location>
        <begin position="313"/>
        <end position="325"/>
    </location>
</feature>
<evidence type="ECO:0000313" key="4">
    <source>
        <dbReference type="EMBL" id="KAJ5160415.1"/>
    </source>
</evidence>
<dbReference type="SUPFAM" id="SSF57667">
    <property type="entry name" value="beta-beta-alpha zinc fingers"/>
    <property type="match status" value="1"/>
</dbReference>
<dbReference type="GO" id="GO:0000981">
    <property type="term" value="F:DNA-binding transcription factor activity, RNA polymerase II-specific"/>
    <property type="evidence" value="ECO:0007669"/>
    <property type="project" value="TreeGrafter"/>
</dbReference>
<accession>A0A9W9LJU6</accession>
<feature type="region of interest" description="Disordered" evidence="2">
    <location>
        <begin position="156"/>
        <end position="202"/>
    </location>
</feature>
<reference evidence="4" key="2">
    <citation type="journal article" date="2023" name="IMA Fungus">
        <title>Comparative genomic study of the Penicillium genus elucidates a diverse pangenome and 15 lateral gene transfer events.</title>
        <authorList>
            <person name="Petersen C."/>
            <person name="Sorensen T."/>
            <person name="Nielsen M.R."/>
            <person name="Sondergaard T.E."/>
            <person name="Sorensen J.L."/>
            <person name="Fitzpatrick D.A."/>
            <person name="Frisvad J.C."/>
            <person name="Nielsen K.L."/>
        </authorList>
    </citation>
    <scope>NUCLEOTIDE SEQUENCE</scope>
    <source>
        <strain evidence="4">IBT 26290</strain>
    </source>
</reference>
<keyword evidence="1" id="KW-0863">Zinc-finger</keyword>
<keyword evidence="5" id="KW-1185">Reference proteome</keyword>
<dbReference type="PANTHER" id="PTHR46105:SF28">
    <property type="entry name" value="ZINC FINGER PROTEIN 37-LIKE"/>
    <property type="match status" value="1"/>
</dbReference>
<dbReference type="EMBL" id="JAPQKN010000004">
    <property type="protein sequence ID" value="KAJ5160415.1"/>
    <property type="molecule type" value="Genomic_DNA"/>
</dbReference>
<dbReference type="Gene3D" id="3.30.160.60">
    <property type="entry name" value="Classic Zinc Finger"/>
    <property type="match status" value="2"/>
</dbReference>
<feature type="region of interest" description="Disordered" evidence="2">
    <location>
        <begin position="253"/>
        <end position="325"/>
    </location>
</feature>
<feature type="compositionally biased region" description="Polar residues" evidence="2">
    <location>
        <begin position="177"/>
        <end position="191"/>
    </location>
</feature>
<name>A0A9W9LJU6_9EURO</name>
<dbReference type="InterPro" id="IPR036236">
    <property type="entry name" value="Znf_C2H2_sf"/>
</dbReference>
<evidence type="ECO:0000256" key="2">
    <source>
        <dbReference type="SAM" id="MobiDB-lite"/>
    </source>
</evidence>
<evidence type="ECO:0000256" key="1">
    <source>
        <dbReference type="PROSITE-ProRule" id="PRU00042"/>
    </source>
</evidence>
<dbReference type="RefSeq" id="XP_056541973.1">
    <property type="nucleotide sequence ID" value="XM_056689544.1"/>
</dbReference>
<dbReference type="Proteomes" id="UP001149163">
    <property type="component" value="Unassembled WGS sequence"/>
</dbReference>
<dbReference type="Pfam" id="PF00096">
    <property type="entry name" value="zf-C2H2"/>
    <property type="match status" value="1"/>
</dbReference>
<dbReference type="GO" id="GO:0008270">
    <property type="term" value="F:zinc ion binding"/>
    <property type="evidence" value="ECO:0007669"/>
    <property type="project" value="UniProtKB-KW"/>
</dbReference>
<feature type="domain" description="C2H2-type" evidence="3">
    <location>
        <begin position="202"/>
        <end position="234"/>
    </location>
</feature>
<dbReference type="PROSITE" id="PS00028">
    <property type="entry name" value="ZINC_FINGER_C2H2_1"/>
    <property type="match status" value="1"/>
</dbReference>
<organism evidence="4 5">
    <name type="scientific">Penicillium canariense</name>
    <dbReference type="NCBI Taxonomy" id="189055"/>
    <lineage>
        <taxon>Eukaryota</taxon>
        <taxon>Fungi</taxon>
        <taxon>Dikarya</taxon>
        <taxon>Ascomycota</taxon>
        <taxon>Pezizomycotina</taxon>
        <taxon>Eurotiomycetes</taxon>
        <taxon>Eurotiomycetidae</taxon>
        <taxon>Eurotiales</taxon>
        <taxon>Aspergillaceae</taxon>
        <taxon>Penicillium</taxon>
    </lineage>
</organism>
<feature type="compositionally biased region" description="Polar residues" evidence="2">
    <location>
        <begin position="63"/>
        <end position="83"/>
    </location>
</feature>
<dbReference type="GeneID" id="81428720"/>
<evidence type="ECO:0000259" key="3">
    <source>
        <dbReference type="PROSITE" id="PS50157"/>
    </source>
</evidence>
<dbReference type="InterPro" id="IPR050457">
    <property type="entry name" value="ZnFinger_BTB_dom_contain"/>
</dbReference>
<proteinExistence type="predicted"/>